<keyword evidence="3" id="KW-1185">Reference proteome</keyword>
<organism evidence="2 3">
    <name type="scientific">Desulfosalsimonas propionicica</name>
    <dbReference type="NCBI Taxonomy" id="332175"/>
    <lineage>
        <taxon>Bacteria</taxon>
        <taxon>Pseudomonadati</taxon>
        <taxon>Thermodesulfobacteriota</taxon>
        <taxon>Desulfobacteria</taxon>
        <taxon>Desulfobacterales</taxon>
        <taxon>Desulfosalsimonadaceae</taxon>
        <taxon>Desulfosalsimonas</taxon>
    </lineage>
</organism>
<dbReference type="RefSeq" id="WP_181551961.1">
    <property type="nucleotide sequence ID" value="NZ_JACDUS010000008.1"/>
</dbReference>
<gene>
    <name evidence="2" type="ORF">HNR65_002665</name>
</gene>
<dbReference type="PANTHER" id="PTHR43384">
    <property type="entry name" value="SEPTUM SITE-DETERMINING PROTEIN MIND HOMOLOG, CHLOROPLASTIC-RELATED"/>
    <property type="match status" value="1"/>
</dbReference>
<dbReference type="GO" id="GO:0051782">
    <property type="term" value="P:negative regulation of cell division"/>
    <property type="evidence" value="ECO:0007669"/>
    <property type="project" value="TreeGrafter"/>
</dbReference>
<dbReference type="EMBL" id="JACDUS010000008">
    <property type="protein sequence ID" value="MBA2882323.1"/>
    <property type="molecule type" value="Genomic_DNA"/>
</dbReference>
<dbReference type="InterPro" id="IPR002586">
    <property type="entry name" value="CobQ/CobB/MinD/ParA_Nub-bd_dom"/>
</dbReference>
<comment type="caution">
    <text evidence="2">The sequence shown here is derived from an EMBL/GenBank/DDBJ whole genome shotgun (WGS) entry which is preliminary data.</text>
</comment>
<dbReference type="GO" id="GO:0016887">
    <property type="term" value="F:ATP hydrolysis activity"/>
    <property type="evidence" value="ECO:0007669"/>
    <property type="project" value="TreeGrafter"/>
</dbReference>
<reference evidence="2 3" key="1">
    <citation type="submission" date="2020-07" db="EMBL/GenBank/DDBJ databases">
        <title>Genomic Encyclopedia of Type Strains, Phase IV (KMG-IV): sequencing the most valuable type-strain genomes for metagenomic binning, comparative biology and taxonomic classification.</title>
        <authorList>
            <person name="Goeker M."/>
        </authorList>
    </citation>
    <scope>NUCLEOTIDE SEQUENCE [LARGE SCALE GENOMIC DNA]</scope>
    <source>
        <strain evidence="2 3">DSM 17721</strain>
    </source>
</reference>
<sequence length="255" mass="27260">MKILICGKGGCGKSTLSVMLARAFDAMGRQVLLVDADESNFGIAHLIGVAPPMDLMESLGGKKGFKEKINAPISENPQGIFSMGQSMADLPEDCVSETGNIRVVSIGKIHDYKEGCACPMGMLSTRFLESLRVDSGQIVIVDTEAGVEHFGRGVIGCADVMLAVVDPTAESLKLAAKMAGMAAHADRPLYFVINKSEPEIEAMITSRLDSEKVAATIPKDHDLFVASLQGIAITRAGQHAEVLARWLEEASWKAR</sequence>
<dbReference type="Proteomes" id="UP000525298">
    <property type="component" value="Unassembled WGS sequence"/>
</dbReference>
<dbReference type="Gene3D" id="3.40.50.300">
    <property type="entry name" value="P-loop containing nucleotide triphosphate hydrolases"/>
    <property type="match status" value="1"/>
</dbReference>
<evidence type="ECO:0000313" key="3">
    <source>
        <dbReference type="Proteomes" id="UP000525298"/>
    </source>
</evidence>
<protein>
    <submittedName>
        <fullName evidence="2">CO dehydrogenase maturation factor</fullName>
    </submittedName>
</protein>
<accession>A0A7W0CAU9</accession>
<dbReference type="InterPro" id="IPR050625">
    <property type="entry name" value="ParA/MinD_ATPase"/>
</dbReference>
<dbReference type="GO" id="GO:0005829">
    <property type="term" value="C:cytosol"/>
    <property type="evidence" value="ECO:0007669"/>
    <property type="project" value="TreeGrafter"/>
</dbReference>
<dbReference type="GO" id="GO:0009898">
    <property type="term" value="C:cytoplasmic side of plasma membrane"/>
    <property type="evidence" value="ECO:0007669"/>
    <property type="project" value="TreeGrafter"/>
</dbReference>
<dbReference type="InterPro" id="IPR027417">
    <property type="entry name" value="P-loop_NTPase"/>
</dbReference>
<feature type="domain" description="CobQ/CobB/MinD/ParA nucleotide binding" evidence="1">
    <location>
        <begin position="5"/>
        <end position="230"/>
    </location>
</feature>
<dbReference type="PANTHER" id="PTHR43384:SF3">
    <property type="entry name" value="AAA+ ATPASE DOMAIN-CONTAINING PROTEIN"/>
    <property type="match status" value="1"/>
</dbReference>
<dbReference type="InterPro" id="IPR014433">
    <property type="entry name" value="CooC"/>
</dbReference>
<proteinExistence type="predicted"/>
<evidence type="ECO:0000313" key="2">
    <source>
        <dbReference type="EMBL" id="MBA2882323.1"/>
    </source>
</evidence>
<dbReference type="AlphaFoldDB" id="A0A7W0CAU9"/>
<dbReference type="PIRSF" id="PIRSF005647">
    <property type="entry name" value="CooC"/>
    <property type="match status" value="1"/>
</dbReference>
<name>A0A7W0CAU9_9BACT</name>
<dbReference type="Pfam" id="PF01656">
    <property type="entry name" value="CbiA"/>
    <property type="match status" value="1"/>
</dbReference>
<dbReference type="SUPFAM" id="SSF52540">
    <property type="entry name" value="P-loop containing nucleoside triphosphate hydrolases"/>
    <property type="match status" value="1"/>
</dbReference>
<dbReference type="GO" id="GO:0005524">
    <property type="term" value="F:ATP binding"/>
    <property type="evidence" value="ECO:0007669"/>
    <property type="project" value="TreeGrafter"/>
</dbReference>
<evidence type="ECO:0000259" key="1">
    <source>
        <dbReference type="Pfam" id="PF01656"/>
    </source>
</evidence>